<feature type="compositionally biased region" description="Polar residues" evidence="1">
    <location>
        <begin position="67"/>
        <end position="83"/>
    </location>
</feature>
<accession>A0A6C0BH44</accession>
<proteinExistence type="predicted"/>
<evidence type="ECO:0000256" key="1">
    <source>
        <dbReference type="SAM" id="MobiDB-lite"/>
    </source>
</evidence>
<evidence type="ECO:0000313" key="2">
    <source>
        <dbReference type="EMBL" id="QHS91665.1"/>
    </source>
</evidence>
<feature type="region of interest" description="Disordered" evidence="1">
    <location>
        <begin position="160"/>
        <end position="189"/>
    </location>
</feature>
<dbReference type="AlphaFoldDB" id="A0A6C0BH44"/>
<reference evidence="2" key="1">
    <citation type="journal article" date="2020" name="Nature">
        <title>Giant virus diversity and host interactions through global metagenomics.</title>
        <authorList>
            <person name="Schulz F."/>
            <person name="Roux S."/>
            <person name="Paez-Espino D."/>
            <person name="Jungbluth S."/>
            <person name="Walsh D.A."/>
            <person name="Denef V.J."/>
            <person name="McMahon K.D."/>
            <person name="Konstantinidis K.T."/>
            <person name="Eloe-Fadrosh E.A."/>
            <person name="Kyrpides N.C."/>
            <person name="Woyke T."/>
        </authorList>
    </citation>
    <scope>NUCLEOTIDE SEQUENCE</scope>
    <source>
        <strain evidence="2">GVMAG-M-3300013006-15</strain>
    </source>
</reference>
<sequence>MKKFTMIILAIGVLTLIFYALNPVEEFELYTRSLDFEELIRKYTSLTPEQQQAIKDQTELLRQQTGIASGNSGASNPYANQPIDTDAEGNPINASYPGTPSPAGPVVTARQTSDQSMNRFRGEFTGQFVPSLYVQQQTDQVISSDKMLPSIMRNTTPASMLQAKKDEKNASTIMSPEPGCGTQPVKNNSNYNDILEAQISAKEAQDAKTTRCHKKKLEELQTLHKKKQLHQRAEQQEMQEMQNQGISKGVMQQNQKLSPVQVQYIQKYCPPPDPQIWIKRKEIPCWGCSV</sequence>
<name>A0A6C0BH44_9ZZZZ</name>
<feature type="region of interest" description="Disordered" evidence="1">
    <location>
        <begin position="67"/>
        <end position="108"/>
    </location>
</feature>
<dbReference type="EMBL" id="MN739162">
    <property type="protein sequence ID" value="QHS91665.1"/>
    <property type="molecule type" value="Genomic_DNA"/>
</dbReference>
<protein>
    <submittedName>
        <fullName evidence="2">Uncharacterized protein</fullName>
    </submittedName>
</protein>
<organism evidence="2">
    <name type="scientific">viral metagenome</name>
    <dbReference type="NCBI Taxonomy" id="1070528"/>
    <lineage>
        <taxon>unclassified sequences</taxon>
        <taxon>metagenomes</taxon>
        <taxon>organismal metagenomes</taxon>
    </lineage>
</organism>